<evidence type="ECO:0000256" key="3">
    <source>
        <dbReference type="ARBA" id="ARBA00022827"/>
    </source>
</evidence>
<dbReference type="PANTHER" id="PTHR43735:SF3">
    <property type="entry name" value="FERROPTOSIS SUPPRESSOR PROTEIN 1"/>
    <property type="match status" value="1"/>
</dbReference>
<proteinExistence type="inferred from homology"/>
<dbReference type="Proteomes" id="UP000054251">
    <property type="component" value="Unassembled WGS sequence"/>
</dbReference>
<accession>A0A0V1PRQ5</accession>
<dbReference type="GO" id="GO:0050660">
    <property type="term" value="F:flavin adenine dinucleotide binding"/>
    <property type="evidence" value="ECO:0007669"/>
    <property type="project" value="TreeGrafter"/>
</dbReference>
<reference evidence="6 7" key="1">
    <citation type="submission" date="2015-11" db="EMBL/GenBank/DDBJ databases">
        <title>The genome of Debaryomyces fabryi.</title>
        <authorList>
            <person name="Tafer H."/>
            <person name="Lopandic K."/>
        </authorList>
    </citation>
    <scope>NUCLEOTIDE SEQUENCE [LARGE SCALE GENOMIC DNA]</scope>
    <source>
        <strain evidence="6 7">CBS 789</strain>
    </source>
</reference>
<sequence length="426" mass="47860">MLKIVGKISTIKSHYTNILIIGGSYGGLTSLKIIRDILKSKQTENKLRGGNEKLKITMIEPREGFLNLIAIPRTLVDMEFSSTQYFKYTDIGGLGIHRVIDAAGNIKVTNDKEDKDDLFEVTCIQGKVLNVGEKEANFTINGDESRNIKFDYVILASGRDRNYPVTPAGRTKEEFLKEMKEFYDVISNKDIQTISIIGAGAVGIELSGEIKHFFPNKHVNLIHPHDSFPPEPLSGELKQAVKESLERAQIRIHYDTRIEKELENGDLLTTFGSVIKSDLNYWSTSKYNNIKIVDKYLRSDFLLPDSTLRVNDMLQLSNGEKTILNFFCIGDIADLPIIKTAGWALFMAAIAGKNIVSNIFGEEMVERLPPTEKMPRGILLVCGNGDVISSNNGIVEVNNPEYVEAYKDYRFSSSFKYLQLDLPTEN</sequence>
<feature type="domain" description="FAD/NAD(P)-binding" evidence="5">
    <location>
        <begin position="17"/>
        <end position="335"/>
    </location>
</feature>
<evidence type="ECO:0000256" key="1">
    <source>
        <dbReference type="ARBA" id="ARBA00006442"/>
    </source>
</evidence>
<dbReference type="PRINTS" id="PR00368">
    <property type="entry name" value="FADPNR"/>
</dbReference>
<dbReference type="OrthoDB" id="202203at2759"/>
<evidence type="ECO:0000256" key="4">
    <source>
        <dbReference type="ARBA" id="ARBA00023002"/>
    </source>
</evidence>
<dbReference type="InterPro" id="IPR023753">
    <property type="entry name" value="FAD/NAD-binding_dom"/>
</dbReference>
<evidence type="ECO:0000256" key="2">
    <source>
        <dbReference type="ARBA" id="ARBA00022630"/>
    </source>
</evidence>
<keyword evidence="4" id="KW-0560">Oxidoreductase</keyword>
<dbReference type="InterPro" id="IPR036188">
    <property type="entry name" value="FAD/NAD-bd_sf"/>
</dbReference>
<dbReference type="Pfam" id="PF07992">
    <property type="entry name" value="Pyr_redox_2"/>
    <property type="match status" value="1"/>
</dbReference>
<comment type="similarity">
    <text evidence="1">Belongs to the FAD-dependent oxidoreductase family.</text>
</comment>
<keyword evidence="3" id="KW-0274">FAD</keyword>
<dbReference type="Gene3D" id="3.50.50.100">
    <property type="match status" value="1"/>
</dbReference>
<protein>
    <recommendedName>
        <fullName evidence="5">FAD/NAD(P)-binding domain-containing protein</fullName>
    </recommendedName>
</protein>
<dbReference type="GeneID" id="26842411"/>
<keyword evidence="2" id="KW-0285">Flavoprotein</keyword>
<dbReference type="GO" id="GO:0004174">
    <property type="term" value="F:electron-transferring-flavoprotein dehydrogenase activity"/>
    <property type="evidence" value="ECO:0007669"/>
    <property type="project" value="TreeGrafter"/>
</dbReference>
<dbReference type="PANTHER" id="PTHR43735">
    <property type="entry name" value="APOPTOSIS-INDUCING FACTOR 1"/>
    <property type="match status" value="1"/>
</dbReference>
<evidence type="ECO:0000259" key="5">
    <source>
        <dbReference type="Pfam" id="PF07992"/>
    </source>
</evidence>
<dbReference type="AlphaFoldDB" id="A0A0V1PRQ5"/>
<comment type="caution">
    <text evidence="6">The sequence shown here is derived from an EMBL/GenBank/DDBJ whole genome shotgun (WGS) entry which is preliminary data.</text>
</comment>
<gene>
    <name evidence="6" type="ORF">AC631_05402</name>
</gene>
<dbReference type="SUPFAM" id="SSF51905">
    <property type="entry name" value="FAD/NAD(P)-binding domain"/>
    <property type="match status" value="2"/>
</dbReference>
<dbReference type="RefSeq" id="XP_015464939.1">
    <property type="nucleotide sequence ID" value="XM_015614231.1"/>
</dbReference>
<evidence type="ECO:0000313" key="6">
    <source>
        <dbReference type="EMBL" id="KRZ98836.1"/>
    </source>
</evidence>
<dbReference type="GO" id="GO:0005737">
    <property type="term" value="C:cytoplasm"/>
    <property type="evidence" value="ECO:0007669"/>
    <property type="project" value="TreeGrafter"/>
</dbReference>
<evidence type="ECO:0000313" key="7">
    <source>
        <dbReference type="Proteomes" id="UP000054251"/>
    </source>
</evidence>
<dbReference type="EMBL" id="LMYN01000203">
    <property type="protein sequence ID" value="KRZ98836.1"/>
    <property type="molecule type" value="Genomic_DNA"/>
</dbReference>
<name>A0A0V1PRQ5_9ASCO</name>
<organism evidence="6 7">
    <name type="scientific">Debaryomyces fabryi</name>
    <dbReference type="NCBI Taxonomy" id="58627"/>
    <lineage>
        <taxon>Eukaryota</taxon>
        <taxon>Fungi</taxon>
        <taxon>Dikarya</taxon>
        <taxon>Ascomycota</taxon>
        <taxon>Saccharomycotina</taxon>
        <taxon>Pichiomycetes</taxon>
        <taxon>Debaryomycetaceae</taxon>
        <taxon>Debaryomyces</taxon>
    </lineage>
</organism>
<dbReference type="PRINTS" id="PR00411">
    <property type="entry name" value="PNDRDTASEI"/>
</dbReference>
<keyword evidence="7" id="KW-1185">Reference proteome</keyword>